<protein>
    <submittedName>
        <fullName evidence="1">Uncharacterized protein</fullName>
    </submittedName>
</protein>
<reference evidence="1" key="1">
    <citation type="submission" date="2020-04" db="EMBL/GenBank/DDBJ databases">
        <authorList>
            <person name="Chiriac C."/>
            <person name="Salcher M."/>
            <person name="Ghai R."/>
            <person name="Kavagutti S V."/>
        </authorList>
    </citation>
    <scope>NUCLEOTIDE SEQUENCE</scope>
</reference>
<organism evidence="1">
    <name type="scientific">uncultured Caudovirales phage</name>
    <dbReference type="NCBI Taxonomy" id="2100421"/>
    <lineage>
        <taxon>Viruses</taxon>
        <taxon>Duplodnaviria</taxon>
        <taxon>Heunggongvirae</taxon>
        <taxon>Uroviricota</taxon>
        <taxon>Caudoviricetes</taxon>
        <taxon>Peduoviridae</taxon>
        <taxon>Maltschvirus</taxon>
        <taxon>Maltschvirus maltsch</taxon>
    </lineage>
</organism>
<proteinExistence type="predicted"/>
<name>A0A6J5NK68_9CAUD</name>
<dbReference type="EMBL" id="LR796657">
    <property type="protein sequence ID" value="CAB4157851.1"/>
    <property type="molecule type" value="Genomic_DNA"/>
</dbReference>
<sequence length="62" mass="6667">MWITILSGYLEGESIAIPYPSLAACEAALNSISDTLPYDHSLVCEEGDVMSASIRPQPRPEG</sequence>
<evidence type="ECO:0000313" key="1">
    <source>
        <dbReference type="EMBL" id="CAB4157851.1"/>
    </source>
</evidence>
<accession>A0A6J5NK68</accession>
<gene>
    <name evidence="1" type="ORF">UFOVP681_49</name>
</gene>